<keyword evidence="2" id="KW-1185">Reference proteome</keyword>
<name>A0A850QKA4_9BURK</name>
<gene>
    <name evidence="1" type="ORF">HV832_08210</name>
</gene>
<protein>
    <submittedName>
        <fullName evidence="1">Uncharacterized protein</fullName>
    </submittedName>
</protein>
<dbReference type="Proteomes" id="UP000588051">
    <property type="component" value="Unassembled WGS sequence"/>
</dbReference>
<reference evidence="1 2" key="1">
    <citation type="submission" date="2020-06" db="EMBL/GenBank/DDBJ databases">
        <authorList>
            <person name="Qiu C."/>
            <person name="Liu Z."/>
        </authorList>
    </citation>
    <scope>NUCLEOTIDE SEQUENCE [LARGE SCALE GENOMIC DNA]</scope>
    <source>
        <strain evidence="1 2">EM 1</strain>
    </source>
</reference>
<dbReference type="EMBL" id="JABXYJ010000004">
    <property type="protein sequence ID" value="NVO77813.1"/>
    <property type="molecule type" value="Genomic_DNA"/>
</dbReference>
<accession>A0A850QKA4</accession>
<proteinExistence type="predicted"/>
<evidence type="ECO:0000313" key="2">
    <source>
        <dbReference type="Proteomes" id="UP000588051"/>
    </source>
</evidence>
<comment type="caution">
    <text evidence="1">The sequence shown here is derived from an EMBL/GenBank/DDBJ whole genome shotgun (WGS) entry which is preliminary data.</text>
</comment>
<evidence type="ECO:0000313" key="1">
    <source>
        <dbReference type="EMBL" id="NVO77813.1"/>
    </source>
</evidence>
<dbReference type="AlphaFoldDB" id="A0A850QKA4"/>
<sequence length="51" mass="5687">MLRRSKMYARSAGIKRHQDFEASLPCNRTVVWCARSAGKTGKPDGYLSDAV</sequence>
<organism evidence="1 2">
    <name type="scientific">Undibacterium oligocarboniphilum</name>
    <dbReference type="NCBI Taxonomy" id="666702"/>
    <lineage>
        <taxon>Bacteria</taxon>
        <taxon>Pseudomonadati</taxon>
        <taxon>Pseudomonadota</taxon>
        <taxon>Betaproteobacteria</taxon>
        <taxon>Burkholderiales</taxon>
        <taxon>Oxalobacteraceae</taxon>
        <taxon>Undibacterium</taxon>
    </lineage>
</organism>
<dbReference type="RefSeq" id="WP_176803072.1">
    <property type="nucleotide sequence ID" value="NZ_JABXYJ010000004.1"/>
</dbReference>